<proteinExistence type="predicted"/>
<feature type="chain" id="PRO_5007130057" description="Lipoprotein" evidence="2">
    <location>
        <begin position="19"/>
        <end position="196"/>
    </location>
</feature>
<protein>
    <recommendedName>
        <fullName evidence="5">Lipoprotein</fullName>
    </recommendedName>
</protein>
<evidence type="ECO:0000256" key="1">
    <source>
        <dbReference type="SAM" id="MobiDB-lite"/>
    </source>
</evidence>
<evidence type="ECO:0000313" key="4">
    <source>
        <dbReference type="Proteomes" id="UP000068016"/>
    </source>
</evidence>
<dbReference type="EMBL" id="LPLZ01000080">
    <property type="protein sequence ID" value="KWN05745.1"/>
    <property type="molecule type" value="Genomic_DNA"/>
</dbReference>
<sequence length="196" mass="19802">MKKNLVLAGLMSSAIFLAACGGGDDSSGGATSGSTSSSTSQTTSTSSKPSFACTDGYKKLTISNSSVIANANINLTTDDGIATLTLKTPASGLTGDLTVCLGKMDPSSAGATGDYIYGVEVPQGSLHSMASATLTLNFTTTVTPSPNPPVIELADHSNGPTVYKPLVQGASYVNPPNYSLSASAQDAGIYVVRLKH</sequence>
<dbReference type="PROSITE" id="PS51257">
    <property type="entry name" value="PROKAR_LIPOPROTEIN"/>
    <property type="match status" value="1"/>
</dbReference>
<dbReference type="Proteomes" id="UP000068016">
    <property type="component" value="Unassembled WGS sequence"/>
</dbReference>
<organism evidence="3 4">
    <name type="scientific">Burkholderia territorii</name>
    <dbReference type="NCBI Taxonomy" id="1503055"/>
    <lineage>
        <taxon>Bacteria</taxon>
        <taxon>Pseudomonadati</taxon>
        <taxon>Pseudomonadota</taxon>
        <taxon>Betaproteobacteria</taxon>
        <taxon>Burkholderiales</taxon>
        <taxon>Burkholderiaceae</taxon>
        <taxon>Burkholderia</taxon>
        <taxon>Burkholderia cepacia complex</taxon>
    </lineage>
</organism>
<reference evidence="3 4" key="1">
    <citation type="submission" date="2015-11" db="EMBL/GenBank/DDBJ databases">
        <title>Expanding the genomic diversity of Burkholderia species for the development of highly accurate diagnostics.</title>
        <authorList>
            <person name="Sahl J."/>
            <person name="Keim P."/>
            <person name="Wagner D."/>
        </authorList>
    </citation>
    <scope>NUCLEOTIDE SEQUENCE [LARGE SCALE GENOMIC DNA]</scope>
    <source>
        <strain evidence="3 4">MSMB793WGS</strain>
    </source>
</reference>
<dbReference type="RefSeq" id="WP_060348582.1">
    <property type="nucleotide sequence ID" value="NZ_LPLZ01000080.1"/>
</dbReference>
<evidence type="ECO:0000256" key="2">
    <source>
        <dbReference type="SAM" id="SignalP"/>
    </source>
</evidence>
<comment type="caution">
    <text evidence="3">The sequence shown here is derived from an EMBL/GenBank/DDBJ whole genome shotgun (WGS) entry which is preliminary data.</text>
</comment>
<feature type="region of interest" description="Disordered" evidence="1">
    <location>
        <begin position="28"/>
        <end position="50"/>
    </location>
</feature>
<gene>
    <name evidence="3" type="ORF">WT83_28155</name>
</gene>
<feature type="signal peptide" evidence="2">
    <location>
        <begin position="1"/>
        <end position="18"/>
    </location>
</feature>
<name>A0A108E6Q7_9BURK</name>
<keyword evidence="2" id="KW-0732">Signal</keyword>
<accession>A0A108E6Q7</accession>
<evidence type="ECO:0008006" key="5">
    <source>
        <dbReference type="Google" id="ProtNLM"/>
    </source>
</evidence>
<dbReference type="AlphaFoldDB" id="A0A108E6Q7"/>
<feature type="compositionally biased region" description="Low complexity" evidence="1">
    <location>
        <begin position="28"/>
        <end position="47"/>
    </location>
</feature>
<evidence type="ECO:0000313" key="3">
    <source>
        <dbReference type="EMBL" id="KWN05745.1"/>
    </source>
</evidence>